<evidence type="ECO:0000256" key="5">
    <source>
        <dbReference type="ARBA" id="ARBA00023049"/>
    </source>
</evidence>
<dbReference type="HOGENOM" id="CLU_009902_1_1_11"/>
<feature type="domain" description="Peptidase M16 N-terminal" evidence="7">
    <location>
        <begin position="26"/>
        <end position="143"/>
    </location>
</feature>
<keyword evidence="10" id="KW-1185">Reference proteome</keyword>
<dbReference type="Proteomes" id="UP000014417">
    <property type="component" value="Unassembled WGS sequence"/>
</dbReference>
<organism evidence="9 10">
    <name type="scientific">Propionimicrobium lymphophilum ACS-093-V-SCH5</name>
    <dbReference type="NCBI Taxonomy" id="883161"/>
    <lineage>
        <taxon>Bacteria</taxon>
        <taxon>Bacillati</taxon>
        <taxon>Actinomycetota</taxon>
        <taxon>Actinomycetes</taxon>
        <taxon>Propionibacteriales</taxon>
        <taxon>Propionibacteriaceae</taxon>
        <taxon>Propionimicrobium</taxon>
    </lineage>
</organism>
<dbReference type="GO" id="GO:0006508">
    <property type="term" value="P:proteolysis"/>
    <property type="evidence" value="ECO:0007669"/>
    <property type="project" value="UniProtKB-KW"/>
</dbReference>
<evidence type="ECO:0000313" key="9">
    <source>
        <dbReference type="EMBL" id="EPD32648.1"/>
    </source>
</evidence>
<keyword evidence="4" id="KW-0862">Zinc</keyword>
<evidence type="ECO:0000259" key="8">
    <source>
        <dbReference type="Pfam" id="PF05193"/>
    </source>
</evidence>
<evidence type="ECO:0000256" key="2">
    <source>
        <dbReference type="ARBA" id="ARBA00022670"/>
    </source>
</evidence>
<protein>
    <recommendedName>
        <fullName evidence="11">Peptidase M16 C-terminal domain-containing protein</fullName>
    </recommendedName>
</protein>
<feature type="region of interest" description="Disordered" evidence="6">
    <location>
        <begin position="225"/>
        <end position="244"/>
    </location>
</feature>
<accession>S2VYP1</accession>
<evidence type="ECO:0000256" key="4">
    <source>
        <dbReference type="ARBA" id="ARBA00022833"/>
    </source>
</evidence>
<keyword evidence="2" id="KW-0645">Protease</keyword>
<evidence type="ECO:0000256" key="1">
    <source>
        <dbReference type="ARBA" id="ARBA00007261"/>
    </source>
</evidence>
<dbReference type="AlphaFoldDB" id="S2VYP1"/>
<dbReference type="InterPro" id="IPR050626">
    <property type="entry name" value="Peptidase_M16"/>
</dbReference>
<name>S2VYP1_9ACTN</name>
<dbReference type="Pfam" id="PF00675">
    <property type="entry name" value="Peptidase_M16"/>
    <property type="match status" value="1"/>
</dbReference>
<comment type="caution">
    <text evidence="9">The sequence shown here is derived from an EMBL/GenBank/DDBJ whole genome shotgun (WGS) entry which is preliminary data.</text>
</comment>
<dbReference type="Gene3D" id="3.30.830.10">
    <property type="entry name" value="Metalloenzyme, LuxS/M16 peptidase-like"/>
    <property type="match status" value="2"/>
</dbReference>
<dbReference type="InterPro" id="IPR011249">
    <property type="entry name" value="Metalloenz_LuxS/M16"/>
</dbReference>
<gene>
    <name evidence="9" type="ORF">HMPREF9306_01347</name>
</gene>
<evidence type="ECO:0000313" key="10">
    <source>
        <dbReference type="Proteomes" id="UP000014417"/>
    </source>
</evidence>
<dbReference type="GO" id="GO:0008237">
    <property type="term" value="F:metallopeptidase activity"/>
    <property type="evidence" value="ECO:0007669"/>
    <property type="project" value="UniProtKB-KW"/>
</dbReference>
<evidence type="ECO:0000256" key="3">
    <source>
        <dbReference type="ARBA" id="ARBA00022801"/>
    </source>
</evidence>
<dbReference type="SUPFAM" id="SSF63411">
    <property type="entry name" value="LuxS/MPP-like metallohydrolase"/>
    <property type="match status" value="2"/>
</dbReference>
<dbReference type="STRING" id="883161.HMPREF9306_01347"/>
<evidence type="ECO:0008006" key="11">
    <source>
        <dbReference type="Google" id="ProtNLM"/>
    </source>
</evidence>
<proteinExistence type="inferred from homology"/>
<evidence type="ECO:0000259" key="7">
    <source>
        <dbReference type="Pfam" id="PF00675"/>
    </source>
</evidence>
<dbReference type="PANTHER" id="PTHR43690:SF17">
    <property type="entry name" value="PROTEIN YHJJ"/>
    <property type="match status" value="1"/>
</dbReference>
<dbReference type="GO" id="GO:0046872">
    <property type="term" value="F:metal ion binding"/>
    <property type="evidence" value="ECO:0007669"/>
    <property type="project" value="InterPro"/>
</dbReference>
<reference evidence="9 10" key="1">
    <citation type="submission" date="2013-04" db="EMBL/GenBank/DDBJ databases">
        <title>The Genome Sequence of Propionimicrobium lymphophilum ACS-093-V-SCH5.</title>
        <authorList>
            <consortium name="The Broad Institute Genomics Platform"/>
            <person name="Earl A."/>
            <person name="Ward D."/>
            <person name="Feldgarden M."/>
            <person name="Gevers D."/>
            <person name="Saerens B."/>
            <person name="Vaneechoutte M."/>
            <person name="Walker B."/>
            <person name="Young S."/>
            <person name="Zeng Q."/>
            <person name="Gargeya S."/>
            <person name="Fitzgerald M."/>
            <person name="Haas B."/>
            <person name="Abouelleil A."/>
            <person name="Allen A.W."/>
            <person name="Alvarado L."/>
            <person name="Arachchi H.M."/>
            <person name="Berlin A.M."/>
            <person name="Chapman S.B."/>
            <person name="Gainer-Dewar J."/>
            <person name="Goldberg J."/>
            <person name="Griggs A."/>
            <person name="Gujja S."/>
            <person name="Hansen M."/>
            <person name="Howarth C."/>
            <person name="Imamovic A."/>
            <person name="Ireland A."/>
            <person name="Larimer J."/>
            <person name="McCowan C."/>
            <person name="Murphy C."/>
            <person name="Pearson M."/>
            <person name="Poon T.W."/>
            <person name="Priest M."/>
            <person name="Roberts A."/>
            <person name="Saif S."/>
            <person name="Shea T."/>
            <person name="Sisk P."/>
            <person name="Sykes S."/>
            <person name="Wortman J."/>
            <person name="Nusbaum C."/>
            <person name="Birren B."/>
        </authorList>
    </citation>
    <scope>NUCLEOTIDE SEQUENCE [LARGE SCALE GENOMIC DNA]</scope>
    <source>
        <strain evidence="9 10">ACS-093-V-SCH5</strain>
    </source>
</reference>
<keyword evidence="5" id="KW-0482">Metalloprotease</keyword>
<dbReference type="Pfam" id="PF05193">
    <property type="entry name" value="Peptidase_M16_C"/>
    <property type="match status" value="1"/>
</dbReference>
<evidence type="ECO:0000256" key="6">
    <source>
        <dbReference type="SAM" id="MobiDB-lite"/>
    </source>
</evidence>
<feature type="domain" description="Peptidase M16 C-terminal" evidence="8">
    <location>
        <begin position="180"/>
        <end position="358"/>
    </location>
</feature>
<keyword evidence="3" id="KW-0378">Hydrolase</keyword>
<dbReference type="PATRIC" id="fig|883161.3.peg.1341"/>
<comment type="similarity">
    <text evidence="1">Belongs to the peptidase M16 family.</text>
</comment>
<dbReference type="InterPro" id="IPR011765">
    <property type="entry name" value="Pept_M16_N"/>
</dbReference>
<sequence length="426" mass="46699">MAGMGDSRLSVPVHTHTLSNGLKVQVSPDPNAASTAVNLWYRVGSGEEKPGATAFAHLFEHLMFQGSQQVSSGEHLTQIQAIGGECNATTSFDRTNYFETVPPTALELALWLESDRLSSLKVNQENLDNQREVVKEEKRQRYDNVPYGDMLRLLLELNFPAAHPYGHPTIGSMDDLDAASLDDVQAFFDLWYRPDGLVLSIAGPVKPEEGFELVEKYFGHLEAGSVPSQTRPKRLDKHSGHPVQRVSRDVPRDAVILTWRTPACTHEDAPAVQLALDVLASGESSRLVRKLVRDEQIAEYVSGADFDLVRGTSMAMISAGAPLGINTDSLAEKMLNDVSEIIENGPTEKELSRVMANLEHSALALLGTVSGKADELGEAATIYGDPEHVNTQLPKLLSITREQISDAAAKWLSPENVAELHYERQD</sequence>
<dbReference type="EMBL" id="AGZR01000008">
    <property type="protein sequence ID" value="EPD32648.1"/>
    <property type="molecule type" value="Genomic_DNA"/>
</dbReference>
<dbReference type="InterPro" id="IPR007863">
    <property type="entry name" value="Peptidase_M16_C"/>
</dbReference>
<dbReference type="PANTHER" id="PTHR43690">
    <property type="entry name" value="NARDILYSIN"/>
    <property type="match status" value="1"/>
</dbReference>